<keyword evidence="5" id="KW-1185">Reference proteome</keyword>
<feature type="domain" description="SH3" evidence="3">
    <location>
        <begin position="39"/>
        <end position="100"/>
    </location>
</feature>
<dbReference type="Gene3D" id="2.30.30.40">
    <property type="entry name" value="SH3 Domains"/>
    <property type="match status" value="1"/>
</dbReference>
<dbReference type="Pfam" id="PF00018">
    <property type="entry name" value="SH3_1"/>
    <property type="match status" value="1"/>
</dbReference>
<reference evidence="4" key="1">
    <citation type="submission" date="2023-03" db="EMBL/GenBank/DDBJ databases">
        <title>Massive genome expansion in bonnet fungi (Mycena s.s.) driven by repeated elements and novel gene families across ecological guilds.</title>
        <authorList>
            <consortium name="Lawrence Berkeley National Laboratory"/>
            <person name="Harder C.B."/>
            <person name="Miyauchi S."/>
            <person name="Viragh M."/>
            <person name="Kuo A."/>
            <person name="Thoen E."/>
            <person name="Andreopoulos B."/>
            <person name="Lu D."/>
            <person name="Skrede I."/>
            <person name="Drula E."/>
            <person name="Henrissat B."/>
            <person name="Morin E."/>
            <person name="Kohler A."/>
            <person name="Barry K."/>
            <person name="LaButti K."/>
            <person name="Morin E."/>
            <person name="Salamov A."/>
            <person name="Lipzen A."/>
            <person name="Mereny Z."/>
            <person name="Hegedus B."/>
            <person name="Baldrian P."/>
            <person name="Stursova M."/>
            <person name="Weitz H."/>
            <person name="Taylor A."/>
            <person name="Grigoriev I.V."/>
            <person name="Nagy L.G."/>
            <person name="Martin F."/>
            <person name="Kauserud H."/>
        </authorList>
    </citation>
    <scope>NUCLEOTIDE SEQUENCE</scope>
    <source>
        <strain evidence="4">CBHHK182m</strain>
    </source>
</reference>
<evidence type="ECO:0000256" key="2">
    <source>
        <dbReference type="PROSITE-ProRule" id="PRU00192"/>
    </source>
</evidence>
<sequence>MVSRTYGWSPMPMATSPVIQSIVGPSQVAARDTASEFSEVLVRALALQAYKGSPEDPNELSFAMGEILEIEDQEGKWWLARKADGAFGIIHSNYVTVLPV</sequence>
<accession>A0AAD7ML09</accession>
<dbReference type="EMBL" id="JARKIB010000221">
    <property type="protein sequence ID" value="KAJ7722318.1"/>
    <property type="molecule type" value="Genomic_DNA"/>
</dbReference>
<comment type="caution">
    <text evidence="4">The sequence shown here is derived from an EMBL/GenBank/DDBJ whole genome shotgun (WGS) entry which is preliminary data.</text>
</comment>
<gene>
    <name evidence="4" type="ORF">B0H16DRAFT_358091</name>
</gene>
<dbReference type="Proteomes" id="UP001215598">
    <property type="component" value="Unassembled WGS sequence"/>
</dbReference>
<dbReference type="AlphaFoldDB" id="A0AAD7ML09"/>
<organism evidence="4 5">
    <name type="scientific">Mycena metata</name>
    <dbReference type="NCBI Taxonomy" id="1033252"/>
    <lineage>
        <taxon>Eukaryota</taxon>
        <taxon>Fungi</taxon>
        <taxon>Dikarya</taxon>
        <taxon>Basidiomycota</taxon>
        <taxon>Agaricomycotina</taxon>
        <taxon>Agaricomycetes</taxon>
        <taxon>Agaricomycetidae</taxon>
        <taxon>Agaricales</taxon>
        <taxon>Marasmiineae</taxon>
        <taxon>Mycenaceae</taxon>
        <taxon>Mycena</taxon>
    </lineage>
</organism>
<evidence type="ECO:0000313" key="4">
    <source>
        <dbReference type="EMBL" id="KAJ7722318.1"/>
    </source>
</evidence>
<dbReference type="PROSITE" id="PS50002">
    <property type="entry name" value="SH3"/>
    <property type="match status" value="1"/>
</dbReference>
<dbReference type="SMART" id="SM00326">
    <property type="entry name" value="SH3"/>
    <property type="match status" value="1"/>
</dbReference>
<dbReference type="SUPFAM" id="SSF50044">
    <property type="entry name" value="SH3-domain"/>
    <property type="match status" value="1"/>
</dbReference>
<dbReference type="InterPro" id="IPR036028">
    <property type="entry name" value="SH3-like_dom_sf"/>
</dbReference>
<evidence type="ECO:0000259" key="3">
    <source>
        <dbReference type="PROSITE" id="PS50002"/>
    </source>
</evidence>
<evidence type="ECO:0000256" key="1">
    <source>
        <dbReference type="ARBA" id="ARBA00022443"/>
    </source>
</evidence>
<protein>
    <recommendedName>
        <fullName evidence="3">SH3 domain-containing protein</fullName>
    </recommendedName>
</protein>
<name>A0AAD7ML09_9AGAR</name>
<evidence type="ECO:0000313" key="5">
    <source>
        <dbReference type="Proteomes" id="UP001215598"/>
    </source>
</evidence>
<keyword evidence="1 2" id="KW-0728">SH3 domain</keyword>
<dbReference type="InterPro" id="IPR001452">
    <property type="entry name" value="SH3_domain"/>
</dbReference>
<proteinExistence type="predicted"/>